<evidence type="ECO:0000259" key="8">
    <source>
        <dbReference type="Pfam" id="PF14322"/>
    </source>
</evidence>
<feature type="domain" description="RagB/SusD" evidence="7">
    <location>
        <begin position="390"/>
        <end position="506"/>
    </location>
</feature>
<keyword evidence="5" id="KW-0998">Cell outer membrane</keyword>
<dbReference type="PROSITE" id="PS51257">
    <property type="entry name" value="PROKAR_LIPOPROTEIN"/>
    <property type="match status" value="1"/>
</dbReference>
<comment type="caution">
    <text evidence="9">The sequence shown here is derived from an EMBL/GenBank/DDBJ whole genome shotgun (WGS) entry which is preliminary data.</text>
</comment>
<evidence type="ECO:0000313" key="10">
    <source>
        <dbReference type="Proteomes" id="UP000712080"/>
    </source>
</evidence>
<organism evidence="9 10">
    <name type="scientific">Flavobacterium silvaticum</name>
    <dbReference type="NCBI Taxonomy" id="1852020"/>
    <lineage>
        <taxon>Bacteria</taxon>
        <taxon>Pseudomonadati</taxon>
        <taxon>Bacteroidota</taxon>
        <taxon>Flavobacteriia</taxon>
        <taxon>Flavobacteriales</taxon>
        <taxon>Flavobacteriaceae</taxon>
        <taxon>Flavobacterium</taxon>
    </lineage>
</organism>
<evidence type="ECO:0000313" key="9">
    <source>
        <dbReference type="EMBL" id="NMH27160.1"/>
    </source>
</evidence>
<evidence type="ECO:0000256" key="2">
    <source>
        <dbReference type="ARBA" id="ARBA00006275"/>
    </source>
</evidence>
<keyword evidence="4" id="KW-0472">Membrane</keyword>
<dbReference type="Pfam" id="PF14322">
    <property type="entry name" value="SusD-like_3"/>
    <property type="match status" value="1"/>
</dbReference>
<evidence type="ECO:0000256" key="1">
    <source>
        <dbReference type="ARBA" id="ARBA00004442"/>
    </source>
</evidence>
<evidence type="ECO:0000256" key="3">
    <source>
        <dbReference type="ARBA" id="ARBA00022729"/>
    </source>
</evidence>
<dbReference type="GO" id="GO:0009279">
    <property type="term" value="C:cell outer membrane"/>
    <property type="evidence" value="ECO:0007669"/>
    <property type="project" value="UniProtKB-SubCell"/>
</dbReference>
<dbReference type="EMBL" id="JAAMPU010000099">
    <property type="protein sequence ID" value="NMH27160.1"/>
    <property type="molecule type" value="Genomic_DNA"/>
</dbReference>
<keyword evidence="3 6" id="KW-0732">Signal</keyword>
<dbReference type="RefSeq" id="WP_169526167.1">
    <property type="nucleotide sequence ID" value="NZ_JAAMPU010000099.1"/>
</dbReference>
<sequence length="506" mass="56698">MKFKKTFLTLGLALSAFACSDINTEAYDFISSDQYPENEVQAIRVANPALARVQGLADWGGWWFLQEITTDEAAAPTRGGDWDDGGKWRVLHQHSWGNGTEAVEQLWRLIFEEKGLPAANLAIDQLTPGAEGSPEVATVLAQVKVLRAYWFYLGIDNFGDIPFPRSYINNPDRTPSRTPKAEVFATIVQDIQESIEFLPDPVPGSKASSINKATAYALLAKLYLNAQVYTGTAMWSEANQACDNVLQYGYVLESDPSLPFKANNTASKELIWTVPYDKDNFTGFNLHMRTLNYLNQLTFGMDVQPWNGFAMVEDHFNTFAANDLRQYALLKGQQYTLDGNPILDADANGAPLVLTPHIPALFMDAASYTKEQIRMSGVRVVKWEIPQGIKENLSTDYPIFRLADIILMKAEVMVRLNGAGSGDSYVNQIKARAGIPQLGGYTLDDILAERGREMTWEGHRRQDLIRFGKFQNTWWEKTNTDPNRKLFPIPQFAINANPNLTQNPGY</sequence>
<dbReference type="InterPro" id="IPR033985">
    <property type="entry name" value="SusD-like_N"/>
</dbReference>
<gene>
    <name evidence="9" type="ORF">G6047_03875</name>
</gene>
<reference evidence="9" key="1">
    <citation type="submission" date="2020-02" db="EMBL/GenBank/DDBJ databases">
        <title>Flavobacterium sp. genome.</title>
        <authorList>
            <person name="Jung H.S."/>
            <person name="Baek J.H."/>
            <person name="Jeon C.O."/>
        </authorList>
    </citation>
    <scope>NUCLEOTIDE SEQUENCE</scope>
    <source>
        <strain evidence="9">SE-s28</strain>
    </source>
</reference>
<dbReference type="Pfam" id="PF07980">
    <property type="entry name" value="SusD_RagB"/>
    <property type="match status" value="1"/>
</dbReference>
<proteinExistence type="inferred from homology"/>
<feature type="chain" id="PRO_5037501515" evidence="6">
    <location>
        <begin position="21"/>
        <end position="506"/>
    </location>
</feature>
<keyword evidence="10" id="KW-1185">Reference proteome</keyword>
<protein>
    <submittedName>
        <fullName evidence="9">RagB/SusD family nutrient uptake outer membrane protein</fullName>
    </submittedName>
</protein>
<evidence type="ECO:0000256" key="5">
    <source>
        <dbReference type="ARBA" id="ARBA00023237"/>
    </source>
</evidence>
<dbReference type="AlphaFoldDB" id="A0A972FKZ4"/>
<feature type="signal peptide" evidence="6">
    <location>
        <begin position="1"/>
        <end position="20"/>
    </location>
</feature>
<comment type="similarity">
    <text evidence="2">Belongs to the SusD family.</text>
</comment>
<accession>A0A972FKZ4</accession>
<comment type="subcellular location">
    <subcellularLocation>
        <location evidence="1">Cell outer membrane</location>
    </subcellularLocation>
</comment>
<dbReference type="InterPro" id="IPR012944">
    <property type="entry name" value="SusD_RagB_dom"/>
</dbReference>
<dbReference type="Proteomes" id="UP000712080">
    <property type="component" value="Unassembled WGS sequence"/>
</dbReference>
<evidence type="ECO:0000256" key="4">
    <source>
        <dbReference type="ARBA" id="ARBA00023136"/>
    </source>
</evidence>
<dbReference type="Gene3D" id="1.25.40.390">
    <property type="match status" value="1"/>
</dbReference>
<evidence type="ECO:0000259" key="7">
    <source>
        <dbReference type="Pfam" id="PF07980"/>
    </source>
</evidence>
<feature type="domain" description="SusD-like N-terminal" evidence="8">
    <location>
        <begin position="100"/>
        <end position="224"/>
    </location>
</feature>
<name>A0A972FKZ4_9FLAO</name>
<evidence type="ECO:0000256" key="6">
    <source>
        <dbReference type="SAM" id="SignalP"/>
    </source>
</evidence>
<dbReference type="SUPFAM" id="SSF48452">
    <property type="entry name" value="TPR-like"/>
    <property type="match status" value="1"/>
</dbReference>
<dbReference type="InterPro" id="IPR011990">
    <property type="entry name" value="TPR-like_helical_dom_sf"/>
</dbReference>